<reference evidence="2" key="1">
    <citation type="journal article" date="2015" name="Nature">
        <title>Complex archaea that bridge the gap between prokaryotes and eukaryotes.</title>
        <authorList>
            <person name="Spang A."/>
            <person name="Saw J.H."/>
            <person name="Jorgensen S.L."/>
            <person name="Zaremba-Niedzwiedzka K."/>
            <person name="Martijn J."/>
            <person name="Lind A.E."/>
            <person name="van Eijk R."/>
            <person name="Schleper C."/>
            <person name="Guy L."/>
            <person name="Ettema T.J."/>
        </authorList>
    </citation>
    <scope>NUCLEOTIDE SEQUENCE</scope>
</reference>
<feature type="transmembrane region" description="Helical" evidence="1">
    <location>
        <begin position="26"/>
        <end position="45"/>
    </location>
</feature>
<proteinExistence type="predicted"/>
<comment type="caution">
    <text evidence="2">The sequence shown here is derived from an EMBL/GenBank/DDBJ whole genome shotgun (WGS) entry which is preliminary data.</text>
</comment>
<organism evidence="2">
    <name type="scientific">marine sediment metagenome</name>
    <dbReference type="NCBI Taxonomy" id="412755"/>
    <lineage>
        <taxon>unclassified sequences</taxon>
        <taxon>metagenomes</taxon>
        <taxon>ecological metagenomes</taxon>
    </lineage>
</organism>
<accession>A0A0F9CA34</accession>
<sequence length="88" mass="9914">MSSLISWFKKEIVYIRNSYIEIVKSVIVFVLASSGLGASILLRYLGYNGTVIISLSLIVEAISLFLCYFLLKGYLKSNDELETPKSRN</sequence>
<gene>
    <name evidence="2" type="ORF">LCGC14_2349910</name>
</gene>
<keyword evidence="1" id="KW-1133">Transmembrane helix</keyword>
<dbReference type="EMBL" id="LAZR01034189">
    <property type="protein sequence ID" value="KKL46009.1"/>
    <property type="molecule type" value="Genomic_DNA"/>
</dbReference>
<evidence type="ECO:0008006" key="3">
    <source>
        <dbReference type="Google" id="ProtNLM"/>
    </source>
</evidence>
<keyword evidence="1" id="KW-0472">Membrane</keyword>
<evidence type="ECO:0000256" key="1">
    <source>
        <dbReference type="SAM" id="Phobius"/>
    </source>
</evidence>
<keyword evidence="1" id="KW-0812">Transmembrane</keyword>
<name>A0A0F9CA34_9ZZZZ</name>
<evidence type="ECO:0000313" key="2">
    <source>
        <dbReference type="EMBL" id="KKL46009.1"/>
    </source>
</evidence>
<feature type="transmembrane region" description="Helical" evidence="1">
    <location>
        <begin position="51"/>
        <end position="71"/>
    </location>
</feature>
<protein>
    <recommendedName>
        <fullName evidence="3">Polysaccharide biosynthesis protein C-terminal domain-containing protein</fullName>
    </recommendedName>
</protein>
<dbReference type="AlphaFoldDB" id="A0A0F9CA34"/>